<dbReference type="AlphaFoldDB" id="A0A0A8ZWD5"/>
<organism evidence="1">
    <name type="scientific">Arundo donax</name>
    <name type="common">Giant reed</name>
    <name type="synonym">Donax arundinaceus</name>
    <dbReference type="NCBI Taxonomy" id="35708"/>
    <lineage>
        <taxon>Eukaryota</taxon>
        <taxon>Viridiplantae</taxon>
        <taxon>Streptophyta</taxon>
        <taxon>Embryophyta</taxon>
        <taxon>Tracheophyta</taxon>
        <taxon>Spermatophyta</taxon>
        <taxon>Magnoliopsida</taxon>
        <taxon>Liliopsida</taxon>
        <taxon>Poales</taxon>
        <taxon>Poaceae</taxon>
        <taxon>PACMAD clade</taxon>
        <taxon>Arundinoideae</taxon>
        <taxon>Arundineae</taxon>
        <taxon>Arundo</taxon>
    </lineage>
</organism>
<reference evidence="1" key="2">
    <citation type="journal article" date="2015" name="Data Brief">
        <title>Shoot transcriptome of the giant reed, Arundo donax.</title>
        <authorList>
            <person name="Barrero R.A."/>
            <person name="Guerrero F.D."/>
            <person name="Moolhuijzen P."/>
            <person name="Goolsby J.A."/>
            <person name="Tidwell J."/>
            <person name="Bellgard S.E."/>
            <person name="Bellgard M.I."/>
        </authorList>
    </citation>
    <scope>NUCLEOTIDE SEQUENCE</scope>
    <source>
        <tissue evidence="1">Shoot tissue taken approximately 20 cm above the soil surface</tissue>
    </source>
</reference>
<dbReference type="EMBL" id="GBRH01254196">
    <property type="protein sequence ID" value="JAD43699.1"/>
    <property type="molecule type" value="Transcribed_RNA"/>
</dbReference>
<name>A0A0A8ZWD5_ARUDO</name>
<sequence length="47" mass="5302">MGLQVQEQLTCSRPVLTSLMPHSSQRRIDKCLDSKTSRTDEQVVVVT</sequence>
<accession>A0A0A8ZWD5</accession>
<protein>
    <submittedName>
        <fullName evidence="1">Uncharacterized protein</fullName>
    </submittedName>
</protein>
<proteinExistence type="predicted"/>
<evidence type="ECO:0000313" key="1">
    <source>
        <dbReference type="EMBL" id="JAD43699.1"/>
    </source>
</evidence>
<reference evidence="1" key="1">
    <citation type="submission" date="2014-09" db="EMBL/GenBank/DDBJ databases">
        <authorList>
            <person name="Magalhaes I.L.F."/>
            <person name="Oliveira U."/>
            <person name="Santos F.R."/>
            <person name="Vidigal T.H.D.A."/>
            <person name="Brescovit A.D."/>
            <person name="Santos A.J."/>
        </authorList>
    </citation>
    <scope>NUCLEOTIDE SEQUENCE</scope>
    <source>
        <tissue evidence="1">Shoot tissue taken approximately 20 cm above the soil surface</tissue>
    </source>
</reference>